<dbReference type="AlphaFoldDB" id="A0A9Q3VPT5"/>
<feature type="region of interest" description="Disordered" evidence="1">
    <location>
        <begin position="1"/>
        <end position="33"/>
    </location>
</feature>
<dbReference type="EMBL" id="JAJSBI010000009">
    <property type="protein sequence ID" value="MCD9875977.1"/>
    <property type="molecule type" value="Genomic_DNA"/>
</dbReference>
<evidence type="ECO:0000313" key="2">
    <source>
        <dbReference type="EMBL" id="MCD9875977.1"/>
    </source>
</evidence>
<reference evidence="2" key="1">
    <citation type="submission" date="2021-12" db="EMBL/GenBank/DDBJ databases">
        <authorList>
            <person name="Lee J.-H."/>
            <person name="Kim S.-B."/>
        </authorList>
    </citation>
    <scope>NUCLEOTIDE SEQUENCE</scope>
    <source>
        <strain evidence="2">NR30</strain>
    </source>
</reference>
<feature type="region of interest" description="Disordered" evidence="1">
    <location>
        <begin position="46"/>
        <end position="102"/>
    </location>
</feature>
<evidence type="ECO:0000256" key="1">
    <source>
        <dbReference type="SAM" id="MobiDB-lite"/>
    </source>
</evidence>
<gene>
    <name evidence="2" type="ORF">LJ657_20405</name>
</gene>
<sequence length="102" mass="10864">MEKATRQEAPAEQGRDEPVEIAGRGDHVAGRAEERRIRLGEVVMLPTRNRPRAGTARADSSSATPLVPRHTPRSSRISTSPPTAPVATTSSSSCLLQPGAVR</sequence>
<keyword evidence="3" id="KW-1185">Reference proteome</keyword>
<comment type="caution">
    <text evidence="2">The sequence shown here is derived from an EMBL/GenBank/DDBJ whole genome shotgun (WGS) entry which is preliminary data.</text>
</comment>
<accession>A0A9Q3VPT5</accession>
<dbReference type="RefSeq" id="WP_232650136.1">
    <property type="nucleotide sequence ID" value="NZ_JAJSBI010000009.1"/>
</dbReference>
<feature type="compositionally biased region" description="Low complexity" evidence="1">
    <location>
        <begin position="74"/>
        <end position="93"/>
    </location>
</feature>
<proteinExistence type="predicted"/>
<feature type="compositionally biased region" description="Basic and acidic residues" evidence="1">
    <location>
        <begin position="13"/>
        <end position="33"/>
    </location>
</feature>
<evidence type="ECO:0000313" key="3">
    <source>
        <dbReference type="Proteomes" id="UP001108029"/>
    </source>
</evidence>
<name>A0A9Q3VPT5_9ACTN</name>
<dbReference type="Proteomes" id="UP001108029">
    <property type="component" value="Unassembled WGS sequence"/>
</dbReference>
<organism evidence="2 3">
    <name type="scientific">Streptomyces guryensis</name>
    <dbReference type="NCBI Taxonomy" id="2886947"/>
    <lineage>
        <taxon>Bacteria</taxon>
        <taxon>Bacillati</taxon>
        <taxon>Actinomycetota</taxon>
        <taxon>Actinomycetes</taxon>
        <taxon>Kitasatosporales</taxon>
        <taxon>Streptomycetaceae</taxon>
        <taxon>Streptomyces</taxon>
    </lineage>
</organism>
<protein>
    <submittedName>
        <fullName evidence="2">Uncharacterized protein</fullName>
    </submittedName>
</protein>